<dbReference type="SMART" id="SM00823">
    <property type="entry name" value="PKS_PP"/>
    <property type="match status" value="3"/>
</dbReference>
<dbReference type="PROSITE" id="PS00455">
    <property type="entry name" value="AMP_BINDING"/>
    <property type="match status" value="3"/>
</dbReference>
<dbReference type="NCBIfam" id="TIGR01733">
    <property type="entry name" value="AA-adenyl-dom"/>
    <property type="match status" value="3"/>
</dbReference>
<dbReference type="FunFam" id="3.30.559.10:FF:000012">
    <property type="entry name" value="Non-ribosomal peptide synthetase"/>
    <property type="match status" value="3"/>
</dbReference>
<comment type="similarity">
    <text evidence="2">Belongs to the ATP-dependent AMP-binding enzyme family.</text>
</comment>
<reference evidence="6" key="1">
    <citation type="journal article" date="2020" name="Microorganisms">
        <title>Reliable Identification of Environmental Pseudomonas Isolates Using the rpoD Gene.</title>
        <authorList>
            <consortium name="The Broad Institute Genome Sequencing Platform"/>
            <person name="Girard L."/>
            <person name="Lood C."/>
            <person name="Rokni-Zadeh H."/>
            <person name="van Noort V."/>
            <person name="Lavigne R."/>
            <person name="De Mot R."/>
        </authorList>
    </citation>
    <scope>NUCLEOTIDE SEQUENCE</scope>
    <source>
        <strain evidence="6">BW13M1</strain>
    </source>
</reference>
<dbReference type="Pfam" id="PF00550">
    <property type="entry name" value="PP-binding"/>
    <property type="match status" value="3"/>
</dbReference>
<gene>
    <name evidence="6" type="ORF">HU751_04665</name>
</gene>
<evidence type="ECO:0000256" key="2">
    <source>
        <dbReference type="ARBA" id="ARBA00006432"/>
    </source>
</evidence>
<dbReference type="FunFam" id="3.40.50.980:FF:000001">
    <property type="entry name" value="Non-ribosomal peptide synthetase"/>
    <property type="match status" value="3"/>
</dbReference>
<dbReference type="Gene3D" id="2.30.38.10">
    <property type="entry name" value="Luciferase, Domain 3"/>
    <property type="match status" value="3"/>
</dbReference>
<keyword evidence="4" id="KW-0597">Phosphoprotein</keyword>
<dbReference type="InterPro" id="IPR036736">
    <property type="entry name" value="ACP-like_sf"/>
</dbReference>
<name>A0A923G8M1_9PSED</name>
<dbReference type="GO" id="GO:0009366">
    <property type="term" value="C:enterobactin synthetase complex"/>
    <property type="evidence" value="ECO:0007669"/>
    <property type="project" value="TreeGrafter"/>
</dbReference>
<dbReference type="FunFam" id="1.10.1200.10:FF:000005">
    <property type="entry name" value="Nonribosomal peptide synthetase 1"/>
    <property type="match status" value="3"/>
</dbReference>
<dbReference type="GO" id="GO:0043041">
    <property type="term" value="P:amino acid activation for nonribosomal peptide biosynthetic process"/>
    <property type="evidence" value="ECO:0007669"/>
    <property type="project" value="TreeGrafter"/>
</dbReference>
<organism evidence="6">
    <name type="scientific">Pseudomonas peradeniyensis</name>
    <dbReference type="NCBI Taxonomy" id="2745488"/>
    <lineage>
        <taxon>Bacteria</taxon>
        <taxon>Pseudomonadati</taxon>
        <taxon>Pseudomonadota</taxon>
        <taxon>Gammaproteobacteria</taxon>
        <taxon>Pseudomonadales</taxon>
        <taxon>Pseudomonadaceae</taxon>
        <taxon>Pseudomonas</taxon>
    </lineage>
</organism>
<dbReference type="InterPro" id="IPR025110">
    <property type="entry name" value="AMP-bd_C"/>
</dbReference>
<dbReference type="Pfam" id="PF13193">
    <property type="entry name" value="AMP-binding_C"/>
    <property type="match status" value="3"/>
</dbReference>
<dbReference type="PANTHER" id="PTHR45527">
    <property type="entry name" value="NONRIBOSOMAL PEPTIDE SYNTHETASE"/>
    <property type="match status" value="1"/>
</dbReference>
<dbReference type="CDD" id="cd19531">
    <property type="entry name" value="LCL_NRPS-like"/>
    <property type="match status" value="3"/>
</dbReference>
<proteinExistence type="inferred from homology"/>
<dbReference type="Gene3D" id="3.30.559.10">
    <property type="entry name" value="Chloramphenicol acetyltransferase-like domain"/>
    <property type="match status" value="3"/>
</dbReference>
<dbReference type="SUPFAM" id="SSF52777">
    <property type="entry name" value="CoA-dependent acyltransferases"/>
    <property type="match status" value="6"/>
</dbReference>
<dbReference type="GO" id="GO:0005829">
    <property type="term" value="C:cytosol"/>
    <property type="evidence" value="ECO:0007669"/>
    <property type="project" value="TreeGrafter"/>
</dbReference>
<dbReference type="SUPFAM" id="SSF56801">
    <property type="entry name" value="Acetyl-CoA synthetase-like"/>
    <property type="match status" value="3"/>
</dbReference>
<dbReference type="GO" id="GO:0009239">
    <property type="term" value="P:enterobactin biosynthetic process"/>
    <property type="evidence" value="ECO:0007669"/>
    <property type="project" value="TreeGrafter"/>
</dbReference>
<dbReference type="CDD" id="cd17643">
    <property type="entry name" value="A_NRPS_Cytc1-like"/>
    <property type="match status" value="2"/>
</dbReference>
<dbReference type="Pfam" id="PF00668">
    <property type="entry name" value="Condensation"/>
    <property type="match status" value="3"/>
</dbReference>
<dbReference type="GO" id="GO:0047527">
    <property type="term" value="F:2,3-dihydroxybenzoate-serine ligase activity"/>
    <property type="evidence" value="ECO:0007669"/>
    <property type="project" value="TreeGrafter"/>
</dbReference>
<dbReference type="Gene3D" id="3.30.559.30">
    <property type="entry name" value="Nonribosomal peptide synthetase, condensation domain"/>
    <property type="match status" value="3"/>
</dbReference>
<dbReference type="InterPro" id="IPR009081">
    <property type="entry name" value="PP-bd_ACP"/>
</dbReference>
<dbReference type="InterPro" id="IPR045851">
    <property type="entry name" value="AMP-bd_C_sf"/>
</dbReference>
<dbReference type="EMBL" id="JABWRJ010000004">
    <property type="protein sequence ID" value="MBC3445053.1"/>
    <property type="molecule type" value="Genomic_DNA"/>
</dbReference>
<evidence type="ECO:0000259" key="5">
    <source>
        <dbReference type="PROSITE" id="PS50075"/>
    </source>
</evidence>
<dbReference type="InterPro" id="IPR001242">
    <property type="entry name" value="Condensation_dom"/>
</dbReference>
<dbReference type="InterPro" id="IPR023213">
    <property type="entry name" value="CAT-like_dom_sf"/>
</dbReference>
<dbReference type="Gene3D" id="3.40.50.980">
    <property type="match status" value="6"/>
</dbReference>
<feature type="domain" description="Carrier" evidence="5">
    <location>
        <begin position="3127"/>
        <end position="3202"/>
    </location>
</feature>
<dbReference type="PROSITE" id="PS00012">
    <property type="entry name" value="PHOSPHOPANTETHEINE"/>
    <property type="match status" value="3"/>
</dbReference>
<dbReference type="NCBIfam" id="NF003417">
    <property type="entry name" value="PRK04813.1"/>
    <property type="match status" value="3"/>
</dbReference>
<feature type="domain" description="Carrier" evidence="5">
    <location>
        <begin position="1012"/>
        <end position="1087"/>
    </location>
</feature>
<evidence type="ECO:0000256" key="4">
    <source>
        <dbReference type="ARBA" id="ARBA00022553"/>
    </source>
</evidence>
<comment type="caution">
    <text evidence="6">The sequence shown here is derived from an EMBL/GenBank/DDBJ whole genome shotgun (WGS) entry which is preliminary data.</text>
</comment>
<dbReference type="PANTHER" id="PTHR45527:SF14">
    <property type="entry name" value="PLIPASTATIN SYNTHASE SUBUNIT B"/>
    <property type="match status" value="1"/>
</dbReference>
<keyword evidence="3" id="KW-0596">Phosphopantetheine</keyword>
<dbReference type="GO" id="GO:0031177">
    <property type="term" value="F:phosphopantetheine binding"/>
    <property type="evidence" value="ECO:0007669"/>
    <property type="project" value="InterPro"/>
</dbReference>
<evidence type="ECO:0000313" key="6">
    <source>
        <dbReference type="EMBL" id="MBC3445053.1"/>
    </source>
</evidence>
<dbReference type="InterPro" id="IPR020845">
    <property type="entry name" value="AMP-binding_CS"/>
</dbReference>
<dbReference type="InterPro" id="IPR006162">
    <property type="entry name" value="Ppantetheine_attach_site"/>
</dbReference>
<dbReference type="Pfam" id="PF00501">
    <property type="entry name" value="AMP-binding"/>
    <property type="match status" value="3"/>
</dbReference>
<reference evidence="6" key="2">
    <citation type="submission" date="2020-07" db="EMBL/GenBank/DDBJ databases">
        <authorList>
            <person name="Lood C."/>
            <person name="Girard L."/>
        </authorList>
    </citation>
    <scope>NUCLEOTIDE SEQUENCE</scope>
    <source>
        <strain evidence="6">BW13M1</strain>
    </source>
</reference>
<dbReference type="Gene3D" id="1.10.1200.10">
    <property type="entry name" value="ACP-like"/>
    <property type="match status" value="3"/>
</dbReference>
<dbReference type="SUPFAM" id="SSF47336">
    <property type="entry name" value="ACP-like"/>
    <property type="match status" value="3"/>
</dbReference>
<accession>A0A923G8M1</accession>
<dbReference type="InterPro" id="IPR000873">
    <property type="entry name" value="AMP-dep_synth/lig_dom"/>
</dbReference>
<dbReference type="InterPro" id="IPR010071">
    <property type="entry name" value="AA_adenyl_dom"/>
</dbReference>
<sequence length="3223" mass="357277">MQELLDSVKSLSTRERKALAALLKRQGVNLYGVTPIFRRESADGAALSYAQQRQWFLWQLDPHSAAYNIPAALRLKGTLDIEALQRSFDSLVARHETLRTTFRQEGDGAVQIVHPPMSLALAVEPFAVADPANLEAAIRARVEAEVQQPFDLQQGPLLRVRLLVLGPDEHVLILTVHHIVSDGWSTPILVDELIRLYQGLRQGSPVTLAELPIQYADYALWQRDWMEAGEQERQLGYWRQQLAGEQPLLELPVDRPRPSVQNFHGARLAIDIDASLAQALKALARQQGVTLFMLLLASFQTLLHRYSGQADIRVGVPVANRARAETQGLIGFFVNTQVLKAEFAPQTTFTALLQQVREAALQAQAHQDLPFEQLVEALQPERSMSHNPLFQVLFNHQAESPGMARQLGELQVEGLSWEGQTTQFDLILNTAEKDGGLIAALTYATSLFDPATVERIGRHWRNLLQSICQDHAQRVAQLPLLDTAEQGEWKTEVQRYPSTLCAHELIEAQAARTPEAIAVTFAGQALSYDQLNRRANRLAHKLREQGVGPDVLVGIAVERGFEMIVGLLAILKAGGAYVPLDPEYPQDRLSYMMEDSGIQLLLTQDHLLADLPVPAQVRSLKLEDDLAGYSEENPAHLTQPDNLAYVIYTSGSTGKPKGTLLPHHNLLRLFKATDAWFGFGPQDVWTLFHSYAFDFSVWEIFGALLHGGRLVIVPREVTRSPEDFHQLLVEQGVTVLNQTPSAFKPLMRVACDSADDLALRYVIFGGEALDVAALQPWFERFGEDCDNLINMYGITETTVHVTYRPIGFADTQQPGSPIGAAIPDLSMYVLDADFNPVAKGCTGELHVGHAGLARGYHNRASLTAERFVPDPFSSEGGRLYRTGDLARYRGQEVIEYVGRIDHQVKIRGFRIELGEIEARLQEHAAVREVLVLDIDGAGGKQLAAYLIAQDPSADHAVLRDTLKQHLKANLPDYMVPTHFLVLEQWPLTANGKLDRKALPKPDASQLQQGYVAPRTELEQQLAAIWSEVLKVEQVGLHDNFFELGGHSLLATQVTSRIRQRLELEVPLRSLFESADLQAFAQAAGQGSASQAPAFTVVDRNQPLPLSYAQQRQWFLWQLEPDSAAYNIPSALRLKGELNIEALRSSFAALIARHETLRTTFHQEGDQAWQRIHPASDFDLAVETVNAEALQARIVEEAAQPFDLEHGPLLRARLLRLAADDYVLVLTLHHIVADGWSMPVMVDEVVRLYAAHCQGIAPQLPALAFQYADYAAWQRQWMEAGEQARQLDYWRRRLGDEQPLLELPTDRPRPLQQSHAGARLDIRLEHELVEALKATARQQGVTLFMLLLASFQTLLHRLSGQSQVRVGVPVANRTRAETEDLIGFFVNTQVLDARFDLRTTFAELLQQVRQTAVQAQAHQDLPFEQLVEALQPERSMSHSPLFQVLFNHKAENPGMAQELAGLRIEGLDWEDRTTQFDLVLNTVEHSTGLNAILTYATALFDPATAERLGGYWRNLLQGICQDSGQRVAQLPLLDAAELVELQADVQRYPSAECAHVLIEAQAARMPEAIAVTFAGQSLSYDQLNRRANRLAHKLREQGVGPDVLVGIAVERGFEMIVGLLAILKAGGAYVPLDPEYPQDRLSYMMEDSGIQLLLTQDHLLADLPVPAQVRSLKLEDDLAGYSDENPEHVTQPDNLAYVIYTSGSTGKPKGTLLPHDNLLRLFKATDAWFGFGPQDVWTLFHSYAFDFSVWEIFGALLHGGRLVIVPRETTRSPEDFHQLLVEQGVTVLNQTPSAFKPLMRVACDSASDLSLRYVIFGGEALDVAALQPWFERFGEDCDNLINMYGITETTVHVTYRPIGFADTQQPGSPIGAAIPDLSMYVLDADFNPVAKGCTGELHVGHAGLARGYHNRASLTAERFVPDPFSSEGGRLYRTGDLARYRSQDVIEYVGRIDHQVKIRGFRIELGEIEARLQEHASVREVLVLDIDGAGGKQLAAYLIAHDTNADHAALRDTLKQHLKANLPDYMVPTHFLVLEQWPLTANGKLDRKALPKPDASQLQQGYVAPRTQLEQQLAAIWSEVLKVEQVGLHDNFFELGGHSLLATQVTSRIRQRLELEVPLRSLFESADLLAFAQAAGQGSASQAPAFTVVDRSQPLPLSYAQQRQWFLWQLEPESAAYHIPAALQLKGRINLEALRQAFEALVTRHESLRTTFEQQGGEARQRIQAPATFTLVMESLQDTSTEAVRERVAREIQRPFDLTQGPLLRVRLLRLAEDEHVLVLTLHHIVADGWSMPIMVDEVVNAYLALSQGRQPELPALAVQYADYAAWQRQWMAAGEQARQLDYWLAQLGGEHYVLQLPTDHPRPTVQSHAGRSLAIEVPAPLVQALKAQARQQGVTLFMLLLASFQSLLHRQTGQADIRVGVPIANRTRAETEGLIGFFVNTQVLKAQFELHTTFSELLQQVKHNALQAQAHQDLPFEQLVEALQPERSLSHNPLFQVMFNHQAQRSDQARELPGLSIEGLSWGNPTAHLDLALDTFESADGLGATLTYVSDLFEHATIERMAAHWLNLLQAVSIQPAQRIVELPLLDAAQRQNILEQWSRHEAVYPDQRTVQQLIADQAARTPQATALICEGQQLTYQALDQRANQLAHRLREEGIGPDVRVGIALPRSLDMVVGLLAVLKAGGAYVPLDPDYPHERLAYMMEDSGIVLLLGHSAQLQGLAVAPQVRCLCLDSEPLDAWPNHALAEQGDPDNLAYIMYTSGSTGRPKGVGISAAALSRHAHVAKGFCGLSAADRVLQFSTFNFDAFVEQLYPALICGASVVVRGPTLWDSETFYREVVTQGITFADLPTAYWHLLAKDFAAKGPRDYGVLRQIHMGGEAMAADAVLAWQQAGLGHVRLLNTYGPTEATVSVMSHDCSAYVTGEQPLPVQIPIGKALAGRSIHLVDADGDLAVPGAIGELLVGGELLARGYHNRPGLTAERFIPDPFATTPGARLYRTGDLARYREQGVVEYAGRIDHQVKIRGFRIELGEIEARLREHPAVREVLVVDIDGPGGKQLAAYLVPDAMPEEDGGLRAELKAHLGASLPDYMVPMYLVLLERMPLLPNGKLDRKALPAPDTRQAQSAYVAPVSELEQQLAALWAEVLEVERVGLMDDFFELGGHSLLAAQLISKINSGLGIDIPLRLLFEKPQLNDFAQACASTGLSLSDDGLSDIERMMNEMAGV</sequence>
<evidence type="ECO:0000256" key="1">
    <source>
        <dbReference type="ARBA" id="ARBA00001957"/>
    </source>
</evidence>
<dbReference type="Gene3D" id="3.30.300.30">
    <property type="match status" value="3"/>
</dbReference>
<dbReference type="FunFam" id="3.30.559.30:FF:000001">
    <property type="entry name" value="Non-ribosomal peptide synthetase"/>
    <property type="match status" value="1"/>
</dbReference>
<dbReference type="FunFam" id="3.40.50.12780:FF:000012">
    <property type="entry name" value="Non-ribosomal peptide synthetase"/>
    <property type="match status" value="3"/>
</dbReference>
<feature type="domain" description="Carrier" evidence="5">
    <location>
        <begin position="2063"/>
        <end position="2138"/>
    </location>
</feature>
<dbReference type="FunFam" id="3.30.300.30:FF:000010">
    <property type="entry name" value="Enterobactin synthetase component F"/>
    <property type="match status" value="3"/>
</dbReference>
<dbReference type="CDD" id="cd17649">
    <property type="entry name" value="A_NRPS_PvdJ-like"/>
    <property type="match status" value="1"/>
</dbReference>
<evidence type="ECO:0000256" key="3">
    <source>
        <dbReference type="ARBA" id="ARBA00022450"/>
    </source>
</evidence>
<comment type="cofactor">
    <cofactor evidence="1">
        <name>pantetheine 4'-phosphate</name>
        <dbReference type="ChEBI" id="CHEBI:47942"/>
    </cofactor>
</comment>
<dbReference type="InterPro" id="IPR020806">
    <property type="entry name" value="PKS_PP-bd"/>
</dbReference>
<protein>
    <submittedName>
        <fullName evidence="6">Amino acid adenylation domain-containing protein</fullName>
    </submittedName>
</protein>
<dbReference type="PROSITE" id="PS50075">
    <property type="entry name" value="CARRIER"/>
    <property type="match status" value="3"/>
</dbReference>